<evidence type="ECO:0000259" key="2">
    <source>
        <dbReference type="PROSITE" id="PS51886"/>
    </source>
</evidence>
<feature type="domain" description="TLDc" evidence="2">
    <location>
        <begin position="163"/>
        <end position="326"/>
    </location>
</feature>
<dbReference type="InterPro" id="IPR006571">
    <property type="entry name" value="TLDc_dom"/>
</dbReference>
<evidence type="ECO:0000313" key="4">
    <source>
        <dbReference type="Proteomes" id="UP000825729"/>
    </source>
</evidence>
<sequence length="333" mass="37171">MSYWREKVADKLSRILADSPSSPSHVARDSPVVRPEPQGLPMPTEELNRLESHSFSSLISSFISIGRNDYKPNPSRHLSDTSRSSIHLVPKKWRNRKHSWKERPPEEIPESARECETYEVPEICDEDLEPESERDSTESDKFEEALGSPSLSKCIPDLADESSFISPDLYEFLQSCLPNIVKGCQWVLLYSTARHGISLRTLLRRSATLPGPCLLIVGDGDGAVFGGLLESPLQATAKRKYQGTNQTFVFTTIYGAPRLFRATGVNRYYYLCLNDMLAFGGGGNFALCLDGDLLRGTSGPCDTFGNLCLAHSPEFDLRNVELWGFAHTSRYLA</sequence>
<dbReference type="SMART" id="SM00584">
    <property type="entry name" value="TLDc"/>
    <property type="match status" value="1"/>
</dbReference>
<dbReference type="Pfam" id="PF07534">
    <property type="entry name" value="TLD"/>
    <property type="match status" value="1"/>
</dbReference>
<dbReference type="PANTHER" id="PTHR23354:SF74">
    <property type="entry name" value="TLD-DOMAIN CONTAINING NUCLEOLAR PROTEIN"/>
    <property type="match status" value="1"/>
</dbReference>
<evidence type="ECO:0000256" key="1">
    <source>
        <dbReference type="SAM" id="MobiDB-lite"/>
    </source>
</evidence>
<gene>
    <name evidence="3" type="ORF">H6P81_011875</name>
</gene>
<accession>A0AAV7EA67</accession>
<comment type="caution">
    <text evidence="3">The sequence shown here is derived from an EMBL/GenBank/DDBJ whole genome shotgun (WGS) entry which is preliminary data.</text>
</comment>
<dbReference type="Proteomes" id="UP000825729">
    <property type="component" value="Unassembled WGS sequence"/>
</dbReference>
<name>A0AAV7EA67_ARIFI</name>
<reference evidence="3 4" key="1">
    <citation type="submission" date="2021-07" db="EMBL/GenBank/DDBJ databases">
        <title>The Aristolochia fimbriata genome: insights into angiosperm evolution, floral development and chemical biosynthesis.</title>
        <authorList>
            <person name="Jiao Y."/>
        </authorList>
    </citation>
    <scope>NUCLEOTIDE SEQUENCE [LARGE SCALE GENOMIC DNA]</scope>
    <source>
        <strain evidence="3">IBCAS-2021</strain>
        <tissue evidence="3">Leaf</tissue>
    </source>
</reference>
<dbReference type="AlphaFoldDB" id="A0AAV7EA67"/>
<organism evidence="3 4">
    <name type="scientific">Aristolochia fimbriata</name>
    <name type="common">White veined hardy Dutchman's pipe vine</name>
    <dbReference type="NCBI Taxonomy" id="158543"/>
    <lineage>
        <taxon>Eukaryota</taxon>
        <taxon>Viridiplantae</taxon>
        <taxon>Streptophyta</taxon>
        <taxon>Embryophyta</taxon>
        <taxon>Tracheophyta</taxon>
        <taxon>Spermatophyta</taxon>
        <taxon>Magnoliopsida</taxon>
        <taxon>Magnoliidae</taxon>
        <taxon>Piperales</taxon>
        <taxon>Aristolochiaceae</taxon>
        <taxon>Aristolochia</taxon>
    </lineage>
</organism>
<protein>
    <recommendedName>
        <fullName evidence="2">TLDc domain-containing protein</fullName>
    </recommendedName>
</protein>
<dbReference type="PROSITE" id="PS51886">
    <property type="entry name" value="TLDC"/>
    <property type="match status" value="1"/>
</dbReference>
<feature type="compositionally biased region" description="Acidic residues" evidence="1">
    <location>
        <begin position="120"/>
        <end position="130"/>
    </location>
</feature>
<dbReference type="PANTHER" id="PTHR23354">
    <property type="entry name" value="NUCLEOLAR PROTEIN 7/ESTROGEN RECEPTOR COACTIVATOR-RELATED"/>
    <property type="match status" value="1"/>
</dbReference>
<feature type="region of interest" description="Disordered" evidence="1">
    <location>
        <begin position="120"/>
        <end position="148"/>
    </location>
</feature>
<dbReference type="EMBL" id="JAINDJ010000005">
    <property type="protein sequence ID" value="KAG9445747.1"/>
    <property type="molecule type" value="Genomic_DNA"/>
</dbReference>
<proteinExistence type="predicted"/>
<feature type="compositionally biased region" description="Basic and acidic residues" evidence="1">
    <location>
        <begin position="131"/>
        <end position="144"/>
    </location>
</feature>
<evidence type="ECO:0000313" key="3">
    <source>
        <dbReference type="EMBL" id="KAG9445747.1"/>
    </source>
</evidence>
<feature type="region of interest" description="Disordered" evidence="1">
    <location>
        <begin position="15"/>
        <end position="44"/>
    </location>
</feature>
<keyword evidence="4" id="KW-1185">Reference proteome</keyword>